<organism evidence="2 3">
    <name type="scientific">Hebeloma cylindrosporum</name>
    <dbReference type="NCBI Taxonomy" id="76867"/>
    <lineage>
        <taxon>Eukaryota</taxon>
        <taxon>Fungi</taxon>
        <taxon>Dikarya</taxon>
        <taxon>Basidiomycota</taxon>
        <taxon>Agaricomycotina</taxon>
        <taxon>Agaricomycetes</taxon>
        <taxon>Agaricomycetidae</taxon>
        <taxon>Agaricales</taxon>
        <taxon>Agaricineae</taxon>
        <taxon>Hymenogastraceae</taxon>
        <taxon>Hebeloma</taxon>
    </lineage>
</organism>
<dbReference type="Proteomes" id="UP000053424">
    <property type="component" value="Unassembled WGS sequence"/>
</dbReference>
<dbReference type="AlphaFoldDB" id="A0A0C2YBF6"/>
<gene>
    <name evidence="2" type="ORF">M413DRAFT_7737</name>
</gene>
<evidence type="ECO:0000313" key="2">
    <source>
        <dbReference type="EMBL" id="KIM47143.1"/>
    </source>
</evidence>
<proteinExistence type="predicted"/>
<protein>
    <submittedName>
        <fullName evidence="2">Uncharacterized protein</fullName>
    </submittedName>
</protein>
<dbReference type="STRING" id="686832.A0A0C2YBF6"/>
<reference evidence="3" key="2">
    <citation type="submission" date="2015-01" db="EMBL/GenBank/DDBJ databases">
        <title>Evolutionary Origins and Diversification of the Mycorrhizal Mutualists.</title>
        <authorList>
            <consortium name="DOE Joint Genome Institute"/>
            <consortium name="Mycorrhizal Genomics Consortium"/>
            <person name="Kohler A."/>
            <person name="Kuo A."/>
            <person name="Nagy L.G."/>
            <person name="Floudas D."/>
            <person name="Copeland A."/>
            <person name="Barry K.W."/>
            <person name="Cichocki N."/>
            <person name="Veneault-Fourrey C."/>
            <person name="LaButti K."/>
            <person name="Lindquist E.A."/>
            <person name="Lipzen A."/>
            <person name="Lundell T."/>
            <person name="Morin E."/>
            <person name="Murat C."/>
            <person name="Riley R."/>
            <person name="Ohm R."/>
            <person name="Sun H."/>
            <person name="Tunlid A."/>
            <person name="Henrissat B."/>
            <person name="Grigoriev I.V."/>
            <person name="Hibbett D.S."/>
            <person name="Martin F."/>
        </authorList>
    </citation>
    <scope>NUCLEOTIDE SEQUENCE [LARGE SCALE GENOMIC DNA]</scope>
    <source>
        <strain evidence="3">h7</strain>
    </source>
</reference>
<reference evidence="2 3" key="1">
    <citation type="submission" date="2014-04" db="EMBL/GenBank/DDBJ databases">
        <authorList>
            <consortium name="DOE Joint Genome Institute"/>
            <person name="Kuo A."/>
            <person name="Gay G."/>
            <person name="Dore J."/>
            <person name="Kohler A."/>
            <person name="Nagy L.G."/>
            <person name="Floudas D."/>
            <person name="Copeland A."/>
            <person name="Barry K.W."/>
            <person name="Cichocki N."/>
            <person name="Veneault-Fourrey C."/>
            <person name="LaButti K."/>
            <person name="Lindquist E.A."/>
            <person name="Lipzen A."/>
            <person name="Lundell T."/>
            <person name="Morin E."/>
            <person name="Murat C."/>
            <person name="Sun H."/>
            <person name="Tunlid A."/>
            <person name="Henrissat B."/>
            <person name="Grigoriev I.V."/>
            <person name="Hibbett D.S."/>
            <person name="Martin F."/>
            <person name="Nordberg H.P."/>
            <person name="Cantor M.N."/>
            <person name="Hua S.X."/>
        </authorList>
    </citation>
    <scope>NUCLEOTIDE SEQUENCE [LARGE SCALE GENOMIC DNA]</scope>
    <source>
        <strain evidence="3">h7</strain>
    </source>
</reference>
<accession>A0A0C2YBF6</accession>
<dbReference type="OrthoDB" id="301415at2759"/>
<dbReference type="EMBL" id="KN831770">
    <property type="protein sequence ID" value="KIM47143.1"/>
    <property type="molecule type" value="Genomic_DNA"/>
</dbReference>
<dbReference type="HOGENOM" id="CLU_1372356_0_0_1"/>
<feature type="compositionally biased region" description="Polar residues" evidence="1">
    <location>
        <begin position="1"/>
        <end position="11"/>
    </location>
</feature>
<name>A0A0C2YBF6_HEBCY</name>
<keyword evidence="3" id="KW-1185">Reference proteome</keyword>
<feature type="region of interest" description="Disordered" evidence="1">
    <location>
        <begin position="1"/>
        <end position="41"/>
    </location>
</feature>
<evidence type="ECO:0000256" key="1">
    <source>
        <dbReference type="SAM" id="MobiDB-lite"/>
    </source>
</evidence>
<evidence type="ECO:0000313" key="3">
    <source>
        <dbReference type="Proteomes" id="UP000053424"/>
    </source>
</evidence>
<sequence length="199" mass="22072">MRQNVNESQRQGGHAPGGRVTAMPGPTVSHQRYPPVSGYSASHTQHAQQTLAWSQRAYKGLNANQIGMLRINLYAYEPTFNAKGQPCIVDGIKEGLRISSDITTRALCGLIRETLRLPLLEYCGSVPFDMNDMVIRDASNGGWMRLDPHSEDSYFGDTFLKPHPRKKDGGLIFSIPANMKPPVFGLVFTAGVWKQLEEI</sequence>